<proteinExistence type="predicted"/>
<protein>
    <submittedName>
        <fullName evidence="1">Uncharacterized protein</fullName>
    </submittedName>
</protein>
<reference evidence="1" key="1">
    <citation type="submission" date="2020-04" db="EMBL/GenBank/DDBJ databases">
        <authorList>
            <person name="Chiriac C."/>
            <person name="Salcher M."/>
            <person name="Ghai R."/>
            <person name="Kavagutti S V."/>
        </authorList>
    </citation>
    <scope>NUCLEOTIDE SEQUENCE</scope>
</reference>
<gene>
    <name evidence="1" type="ORF">UFOVP724_123</name>
</gene>
<dbReference type="EMBL" id="LR796696">
    <property type="protein sequence ID" value="CAB4160244.1"/>
    <property type="molecule type" value="Genomic_DNA"/>
</dbReference>
<accession>A0A6J5NYF0</accession>
<evidence type="ECO:0000313" key="1">
    <source>
        <dbReference type="EMBL" id="CAB4160244.1"/>
    </source>
</evidence>
<organism evidence="1">
    <name type="scientific">uncultured Caudovirales phage</name>
    <dbReference type="NCBI Taxonomy" id="2100421"/>
    <lineage>
        <taxon>Viruses</taxon>
        <taxon>Duplodnaviria</taxon>
        <taxon>Heunggongvirae</taxon>
        <taxon>Uroviricota</taxon>
        <taxon>Caudoviricetes</taxon>
        <taxon>Peduoviridae</taxon>
        <taxon>Maltschvirus</taxon>
        <taxon>Maltschvirus maltsch</taxon>
    </lineage>
</organism>
<sequence>MSFLIKNANITPGFAIYRPNVNATNLFFFQEGTFREIAGNGTATLEFEGGYRYFIEADFAPSNTTSAVQTPILSTTRYYGTAVSSITMYSRAYSSNYGFDQRLNGSIIFEATSDISITLSSIYQSQTSTISIWRFPL</sequence>
<name>A0A6J5NYF0_9CAUD</name>